<reference evidence="2" key="1">
    <citation type="submission" date="2021-04" db="EMBL/GenBank/DDBJ databases">
        <authorList>
            <person name="Hornung B."/>
        </authorList>
    </citation>
    <scope>NUCLEOTIDE SEQUENCE</scope>
    <source>
        <strain evidence="2">G5G6</strain>
    </source>
</reference>
<dbReference type="EMBL" id="CAJQUM010000001">
    <property type="protein sequence ID" value="CAG4882903.1"/>
    <property type="molecule type" value="Genomic_DNA"/>
</dbReference>
<dbReference type="Pfam" id="PF07811">
    <property type="entry name" value="TadE"/>
    <property type="match status" value="1"/>
</dbReference>
<evidence type="ECO:0000313" key="2">
    <source>
        <dbReference type="EMBL" id="CAG4882903.1"/>
    </source>
</evidence>
<sequence>MQTRQRGTAIVEFALVLPLLLLLTMITTEFGRAIYQYNTIVKSVRQATRYLSLQTPTTKTTEAQNLVKFGNLTGTPSVPLVLGIDGTTVSITPTWQLQGSDPVINTVTITVSGYKFRPLFASVFGVTFSDGNGDISFGNISATMRCSS</sequence>
<keyword evidence="3" id="KW-1185">Reference proteome</keyword>
<dbReference type="InterPro" id="IPR012495">
    <property type="entry name" value="TadE-like_dom"/>
</dbReference>
<proteinExistence type="predicted"/>
<comment type="caution">
    <text evidence="2">The sequence shown here is derived from an EMBL/GenBank/DDBJ whole genome shotgun (WGS) entry which is preliminary data.</text>
</comment>
<accession>A0A916J311</accession>
<protein>
    <submittedName>
        <fullName evidence="2">Flp pilus assembly protein TadG</fullName>
    </submittedName>
</protein>
<organism evidence="2 3">
    <name type="scientific">Georgfuchsia toluolica</name>
    <dbReference type="NCBI Taxonomy" id="424218"/>
    <lineage>
        <taxon>Bacteria</taxon>
        <taxon>Pseudomonadati</taxon>
        <taxon>Pseudomonadota</taxon>
        <taxon>Betaproteobacteria</taxon>
        <taxon>Nitrosomonadales</taxon>
        <taxon>Sterolibacteriaceae</taxon>
        <taxon>Georgfuchsia</taxon>
    </lineage>
</organism>
<dbReference type="Proteomes" id="UP000742786">
    <property type="component" value="Unassembled WGS sequence"/>
</dbReference>
<name>A0A916J311_9PROT</name>
<feature type="domain" description="TadE-like" evidence="1">
    <location>
        <begin position="7"/>
        <end position="49"/>
    </location>
</feature>
<gene>
    <name evidence="2" type="ORF">GTOL_10785</name>
</gene>
<dbReference type="AlphaFoldDB" id="A0A916J311"/>
<evidence type="ECO:0000259" key="1">
    <source>
        <dbReference type="Pfam" id="PF07811"/>
    </source>
</evidence>
<dbReference type="RefSeq" id="WP_220634922.1">
    <property type="nucleotide sequence ID" value="NZ_CAJQUM010000001.1"/>
</dbReference>
<evidence type="ECO:0000313" key="3">
    <source>
        <dbReference type="Proteomes" id="UP000742786"/>
    </source>
</evidence>